<dbReference type="GO" id="GO:0102571">
    <property type="term" value="F:[protein]-3-O-(N-acetyl-D-glucosaminyl)-L-serine/L-threonine O-N-acetyl-alpha-D-glucosaminase activity"/>
    <property type="evidence" value="ECO:0000318"/>
    <property type="project" value="GO_Central"/>
</dbReference>
<dbReference type="Proteomes" id="UP000015101">
    <property type="component" value="Unassembled WGS sequence"/>
</dbReference>
<organism evidence="11 12">
    <name type="scientific">Helobdella robusta</name>
    <name type="common">Californian leech</name>
    <dbReference type="NCBI Taxonomy" id="6412"/>
    <lineage>
        <taxon>Eukaryota</taxon>
        <taxon>Metazoa</taxon>
        <taxon>Spiralia</taxon>
        <taxon>Lophotrochozoa</taxon>
        <taxon>Annelida</taxon>
        <taxon>Clitellata</taxon>
        <taxon>Hirudinea</taxon>
        <taxon>Rhynchobdellida</taxon>
        <taxon>Glossiphoniidae</taxon>
        <taxon>Helobdella</taxon>
    </lineage>
</organism>
<proteinExistence type="predicted"/>
<accession>T1FWE7</accession>
<reference evidence="12" key="1">
    <citation type="submission" date="2012-12" db="EMBL/GenBank/DDBJ databases">
        <authorList>
            <person name="Hellsten U."/>
            <person name="Grimwood J."/>
            <person name="Chapman J.A."/>
            <person name="Shapiro H."/>
            <person name="Aerts A."/>
            <person name="Otillar R.P."/>
            <person name="Terry A.Y."/>
            <person name="Boore J.L."/>
            <person name="Simakov O."/>
            <person name="Marletaz F."/>
            <person name="Cho S.-J."/>
            <person name="Edsinger-Gonzales E."/>
            <person name="Havlak P."/>
            <person name="Kuo D.-H."/>
            <person name="Larsson T."/>
            <person name="Lv J."/>
            <person name="Arendt D."/>
            <person name="Savage R."/>
            <person name="Osoegawa K."/>
            <person name="de Jong P."/>
            <person name="Lindberg D.R."/>
            <person name="Seaver E.C."/>
            <person name="Weisblat D.A."/>
            <person name="Putnam N.H."/>
            <person name="Grigoriev I.V."/>
            <person name="Rokhsar D.S."/>
        </authorList>
    </citation>
    <scope>NUCLEOTIDE SEQUENCE</scope>
</reference>
<gene>
    <name evidence="11" type="primary">20213142</name>
    <name evidence="10" type="ORF">HELRODRAFT_194783</name>
</gene>
<name>T1FWE7_HELRO</name>
<dbReference type="EMBL" id="KB097798">
    <property type="protein sequence ID" value="ESN89820.1"/>
    <property type="molecule type" value="Genomic_DNA"/>
</dbReference>
<evidence type="ECO:0000256" key="1">
    <source>
        <dbReference type="ARBA" id="ARBA00022801"/>
    </source>
</evidence>
<evidence type="ECO:0000256" key="3">
    <source>
        <dbReference type="ARBA" id="ARBA00030512"/>
    </source>
</evidence>
<keyword evidence="1" id="KW-0378">Hydrolase</keyword>
<dbReference type="OrthoDB" id="9975416at2759"/>
<evidence type="ECO:0000256" key="2">
    <source>
        <dbReference type="ARBA" id="ARBA00023295"/>
    </source>
</evidence>
<dbReference type="Gene3D" id="1.20.58.240">
    <property type="entry name" value="STAT, domain 1"/>
    <property type="match status" value="1"/>
</dbReference>
<comment type="catalytic activity">
    <reaction evidence="5">
        <text>3-O-(N-acetyl-beta-D-glucosaminyl)-L-threonyl-[protein] + H2O = L-threonyl-[protein] + N-acetyl-D-glucosamine</text>
        <dbReference type="Rhea" id="RHEA:48892"/>
        <dbReference type="Rhea" id="RHEA-COMP:11060"/>
        <dbReference type="Rhea" id="RHEA-COMP:12252"/>
        <dbReference type="ChEBI" id="CHEBI:15377"/>
        <dbReference type="ChEBI" id="CHEBI:30013"/>
        <dbReference type="ChEBI" id="CHEBI:90840"/>
        <dbReference type="ChEBI" id="CHEBI:506227"/>
        <dbReference type="EC" id="3.2.1.169"/>
    </reaction>
</comment>
<dbReference type="Gene3D" id="3.40.630.30">
    <property type="match status" value="1"/>
</dbReference>
<feature type="region of interest" description="Disordered" evidence="8">
    <location>
        <begin position="566"/>
        <end position="634"/>
    </location>
</feature>
<dbReference type="HOGENOM" id="CLU_254193_0_0_1"/>
<dbReference type="GeneID" id="20213142"/>
<dbReference type="STRING" id="6412.T1FWE7"/>
<dbReference type="Pfam" id="PF07555">
    <property type="entry name" value="NAGidase"/>
    <property type="match status" value="1"/>
</dbReference>
<feature type="region of interest" description="Disordered" evidence="8">
    <location>
        <begin position="697"/>
        <end position="766"/>
    </location>
</feature>
<feature type="region of interest" description="Disordered" evidence="8">
    <location>
        <begin position="1034"/>
        <end position="1150"/>
    </location>
</feature>
<dbReference type="InterPro" id="IPR017853">
    <property type="entry name" value="GH"/>
</dbReference>
<keyword evidence="12" id="KW-1185">Reference proteome</keyword>
<evidence type="ECO:0000256" key="4">
    <source>
        <dbReference type="ARBA" id="ARBA00050933"/>
    </source>
</evidence>
<feature type="domain" description="GH84" evidence="9">
    <location>
        <begin position="112"/>
        <end position="388"/>
    </location>
</feature>
<evidence type="ECO:0000313" key="10">
    <source>
        <dbReference type="EMBL" id="ESN89820.1"/>
    </source>
</evidence>
<dbReference type="InParanoid" id="T1FWE7"/>
<dbReference type="Gene3D" id="3.20.20.80">
    <property type="entry name" value="Glycosidases"/>
    <property type="match status" value="1"/>
</dbReference>
<evidence type="ECO:0000313" key="11">
    <source>
        <dbReference type="EnsemblMetazoa" id="HelroP194783"/>
    </source>
</evidence>
<feature type="compositionally biased region" description="Polar residues" evidence="8">
    <location>
        <begin position="1390"/>
        <end position="1403"/>
    </location>
</feature>
<reference evidence="10 12" key="2">
    <citation type="journal article" date="2013" name="Nature">
        <title>Insights into bilaterian evolution from three spiralian genomes.</title>
        <authorList>
            <person name="Simakov O."/>
            <person name="Marletaz F."/>
            <person name="Cho S.J."/>
            <person name="Edsinger-Gonzales E."/>
            <person name="Havlak P."/>
            <person name="Hellsten U."/>
            <person name="Kuo D.H."/>
            <person name="Larsson T."/>
            <person name="Lv J."/>
            <person name="Arendt D."/>
            <person name="Savage R."/>
            <person name="Osoegawa K."/>
            <person name="de Jong P."/>
            <person name="Grimwood J."/>
            <person name="Chapman J.A."/>
            <person name="Shapiro H."/>
            <person name="Aerts A."/>
            <person name="Otillar R.P."/>
            <person name="Terry A.Y."/>
            <person name="Boore J.L."/>
            <person name="Grigoriev I.V."/>
            <person name="Lindberg D.R."/>
            <person name="Seaver E.C."/>
            <person name="Weisblat D.A."/>
            <person name="Putnam N.H."/>
            <person name="Rokhsar D.S."/>
        </authorList>
    </citation>
    <scope>NUCLEOTIDE SEQUENCE</scope>
</reference>
<dbReference type="EMBL" id="AMQM01008574">
    <property type="status" value="NOT_ANNOTATED_CDS"/>
    <property type="molecule type" value="Genomic_DNA"/>
</dbReference>
<dbReference type="GO" id="GO:0009100">
    <property type="term" value="P:glycoprotein metabolic process"/>
    <property type="evidence" value="ECO:0000318"/>
    <property type="project" value="GO_Central"/>
</dbReference>
<evidence type="ECO:0000259" key="9">
    <source>
        <dbReference type="PROSITE" id="PS52009"/>
    </source>
</evidence>
<evidence type="ECO:0000313" key="12">
    <source>
        <dbReference type="Proteomes" id="UP000015101"/>
    </source>
</evidence>
<dbReference type="PROSITE" id="PS52009">
    <property type="entry name" value="GH84"/>
    <property type="match status" value="1"/>
</dbReference>
<feature type="region of interest" description="Disordered" evidence="8">
    <location>
        <begin position="1380"/>
        <end position="1403"/>
    </location>
</feature>
<sequence>MADIVFVWGMGWIKNYAPGVWGHHKFPKYRHNKYQMQIIVLNRKLFNFGPTIRVIYLANVALDVINNYIRSLIYVTKILLSKIFDGFLKIFCARKMNKNAPTSPDQNCNKSFLCGVCEGFYGKPWSFSQRQELFKRMQRFGMNTYLYAPKDDYKHRLYWREMYNEEEADELKCLIRFSVEYCINFVYALSPGLDIIYSSDEEVTILKKKLDQVKNLGCTCFSLLFDDIEDDLCREDMHKFASIADAQCYLTNEIYEHLGRPDLFLFCPTEYCTSRSIPDVSKSPYLRTIGQKLQKNIDFLWTGPKVVSRRITVESIEELSTVVKRPVTIWDNLHANDYDQTRIYLGPYTGRPAELIGRLRGVLTNPNCEFEANFVALHTLAQWTMQPATNANSRTEADMEVEDIPTDPTPPNVTSSGIPQTSSTLLPIPTSPYPAHPATYAPPENDVRSDKLEEYEPRRALQMAILDWLPELYRFKSSFGHKNPIEKTLNLADSKNAADLAKFKESDVSKSSEDVEFEVVEQRSQVYGATATASSSALVDSAGNIVKEKEDEDDGPKQDEDVAMLEEEEPTQPPPISTSDANINSNKEQLSKESLANNIGTTNFSTPTSKTMATTPQQQQQQQSNLYQRSQHDSHLTSEDLTMVCDFFYLPFEHGPTGEHMLKVARWLVDNFHLVYKPNPYPVPFAAYIPHPPPLPQTSQPHPSLVAAGGTASCASPPCDDRSAYSTSPESPVVVDQRTVSEAGKKVSEGQADVIPPTNKSTPSLEFNKISPSATHLKDRFLGDNYFLPSSASEWYERAIRFHDGYGDLSGVVDKLVNIPNRELLYEIYKYVNDMRSNLALVNSYIRWHVQLFFVLSLKLGIDKREKELFKSGEQEPWVHRGGLLAEFRRLLPFERDANLARSNNVFVVRPYYAADKGHVNMICLRTHNDMMDATFWLGSVPDLVGDCFLGTFLKFFSKFAYVLEDNLGICSYVVAADSYSGYDDHLMNDWLPQMRTKYPMKEDRKTTQMTSATMSPPLATAAAAAAATTTVTTTASSDLASDKKQIPETSTTTLTTQLPQPPTSPSSEIQPSTHSPDNSGELEGKKSELDQAGHHHLLPPPSHNHPHHQHGDDICGDDDDDDGPYPMSSSSSTEHSRTASPDNDLYRRGYLPAFPRPRFSYHNVEILLQTLHTPTDSYNFNSSQFILPNYATSDKNIGGDIISADATTTATTEVTTVTTAATTVTNSTSISSTPKIANTDSVMSVKEFLSKYPSIIQIGLSRGRGSPAKLLLASAEQALANSGSTGMHVVLPSSYRSTVEMYKNLGFHEQKLKLNHDDQKTKNEGENIGGPGMEDRPAAHLQHVPNTDLSNIVILCKAIDIEIISSGYSENVMREYAAGTDGPDKTKSEGFSANNPEVKNTK</sequence>
<dbReference type="FunFam" id="3.20.20.80:FF:000009">
    <property type="entry name" value="O-GlcNAcase BT_4395"/>
    <property type="match status" value="1"/>
</dbReference>
<evidence type="ECO:0000256" key="8">
    <source>
        <dbReference type="SAM" id="MobiDB-lite"/>
    </source>
</evidence>
<keyword evidence="2" id="KW-0326">Glycosidase</keyword>
<evidence type="ECO:0000256" key="7">
    <source>
        <dbReference type="ARBA" id="ARBA00076634"/>
    </source>
</evidence>
<dbReference type="RefSeq" id="XP_009032050.1">
    <property type="nucleotide sequence ID" value="XM_009033802.1"/>
</dbReference>
<comment type="catalytic activity">
    <reaction evidence="4">
        <text>3-O-(N-acetyl-beta-D-glucosaminyl)-L-seryl-[protein] + H2O = N-acetyl-D-glucosamine + L-seryl-[protein]</text>
        <dbReference type="Rhea" id="RHEA:48876"/>
        <dbReference type="Rhea" id="RHEA-COMP:9863"/>
        <dbReference type="Rhea" id="RHEA-COMP:12251"/>
        <dbReference type="ChEBI" id="CHEBI:15377"/>
        <dbReference type="ChEBI" id="CHEBI:29999"/>
        <dbReference type="ChEBI" id="CHEBI:90838"/>
        <dbReference type="ChEBI" id="CHEBI:506227"/>
        <dbReference type="EC" id="3.2.1.169"/>
    </reaction>
</comment>
<evidence type="ECO:0000256" key="5">
    <source>
        <dbReference type="ARBA" id="ARBA00052136"/>
    </source>
</evidence>
<feature type="compositionally biased region" description="Polar residues" evidence="8">
    <location>
        <begin position="577"/>
        <end position="616"/>
    </location>
</feature>
<dbReference type="InterPro" id="IPR011496">
    <property type="entry name" value="O-GlcNAcase_cat"/>
</dbReference>
<dbReference type="PANTHER" id="PTHR13170:SF16">
    <property type="entry name" value="PROTEIN O-GLCNACASE"/>
    <property type="match status" value="1"/>
</dbReference>
<dbReference type="InterPro" id="IPR051822">
    <property type="entry name" value="Glycosyl_Hydrolase_84"/>
</dbReference>
<feature type="compositionally biased region" description="Polar residues" evidence="8">
    <location>
        <begin position="1069"/>
        <end position="1079"/>
    </location>
</feature>
<feature type="compositionally biased region" description="Acidic residues" evidence="8">
    <location>
        <begin position="1115"/>
        <end position="1124"/>
    </location>
</feature>
<protein>
    <recommendedName>
        <fullName evidence="6">protein O-GlcNAcase</fullName>
        <ecNumber evidence="6">3.2.1.169</ecNumber>
    </recommendedName>
    <alternativeName>
        <fullName evidence="3">Beta-N-acetylhexosaminidase</fullName>
    </alternativeName>
    <alternativeName>
        <fullName evidence="7">Beta-hexosaminidase</fullName>
    </alternativeName>
</protein>
<dbReference type="eggNOG" id="KOG3698">
    <property type="taxonomic scope" value="Eukaryota"/>
</dbReference>
<dbReference type="KEGG" id="hro:HELRODRAFT_194783"/>
<feature type="compositionally biased region" description="Low complexity" evidence="8">
    <location>
        <begin position="1050"/>
        <end position="1059"/>
    </location>
</feature>
<dbReference type="EC" id="3.2.1.169" evidence="6"/>
<dbReference type="FunCoup" id="T1FWE7">
    <property type="interactions" value="1820"/>
</dbReference>
<evidence type="ECO:0000256" key="6">
    <source>
        <dbReference type="ARBA" id="ARBA00066938"/>
    </source>
</evidence>
<dbReference type="GO" id="GO:0015929">
    <property type="term" value="F:hexosaminidase activity"/>
    <property type="evidence" value="ECO:0000318"/>
    <property type="project" value="GO_Central"/>
</dbReference>
<dbReference type="EnsemblMetazoa" id="HelroT194783">
    <property type="protein sequence ID" value="HelroP194783"/>
    <property type="gene ID" value="HelroG194783"/>
</dbReference>
<dbReference type="CTD" id="20213142"/>
<feature type="compositionally biased region" description="Basic and acidic residues" evidence="8">
    <location>
        <begin position="1083"/>
        <end position="1094"/>
    </location>
</feature>
<dbReference type="PANTHER" id="PTHR13170">
    <property type="entry name" value="O-GLCNACASE"/>
    <property type="match status" value="1"/>
</dbReference>
<dbReference type="SUPFAM" id="SSF51445">
    <property type="entry name" value="(Trans)glycosidases"/>
    <property type="match status" value="1"/>
</dbReference>
<reference evidence="11" key="3">
    <citation type="submission" date="2015-06" db="UniProtKB">
        <authorList>
            <consortium name="EnsemblMetazoa"/>
        </authorList>
    </citation>
    <scope>IDENTIFICATION</scope>
</reference>